<evidence type="ECO:0000259" key="10">
    <source>
        <dbReference type="Pfam" id="PF18574"/>
    </source>
</evidence>
<dbReference type="InterPro" id="IPR051438">
    <property type="entry name" value="RNF_E3_ubiq-protein_ligase"/>
</dbReference>
<evidence type="ECO:0000256" key="3">
    <source>
        <dbReference type="ARBA" id="ARBA00004906"/>
    </source>
</evidence>
<dbReference type="Proteomes" id="UP000694405">
    <property type="component" value="Chromosome W"/>
</dbReference>
<name>A0A8V5GRC4_MELUD</name>
<dbReference type="InterPro" id="IPR008598">
    <property type="entry name" value="Di19_Zn-bd"/>
</dbReference>
<comment type="subcellular location">
    <subcellularLocation>
        <location evidence="2">Cytoplasm</location>
    </subcellularLocation>
</comment>
<feature type="domain" description="Di19 zinc-binding" evidence="9">
    <location>
        <begin position="184"/>
        <end position="243"/>
    </location>
</feature>
<dbReference type="GO" id="GO:0006511">
    <property type="term" value="P:ubiquitin-dependent protein catabolic process"/>
    <property type="evidence" value="ECO:0007669"/>
    <property type="project" value="TreeGrafter"/>
</dbReference>
<feature type="domain" description="C2HC RNF-type" evidence="10">
    <location>
        <begin position="131"/>
        <end position="158"/>
    </location>
</feature>
<feature type="region of interest" description="Disordered" evidence="8">
    <location>
        <begin position="72"/>
        <end position="127"/>
    </location>
</feature>
<evidence type="ECO:0000259" key="9">
    <source>
        <dbReference type="Pfam" id="PF05605"/>
    </source>
</evidence>
<proteinExistence type="predicted"/>
<accession>A0A8V5GRC4</accession>
<keyword evidence="6" id="KW-0808">Transferase</keyword>
<dbReference type="PANTHER" id="PTHR46016">
    <property type="entry name" value="ZINC FINGER, RING/FYVE/PHD-TYPE"/>
    <property type="match status" value="1"/>
</dbReference>
<reference evidence="11" key="1">
    <citation type="submission" date="2020-03" db="EMBL/GenBank/DDBJ databases">
        <title>Melopsittacus undulatus (budgerigar) genome, bMelUnd1, maternal haplotype with Z.</title>
        <authorList>
            <person name="Gedman G."/>
            <person name="Mountcastle J."/>
            <person name="Haase B."/>
            <person name="Formenti G."/>
            <person name="Wright T."/>
            <person name="Apodaca J."/>
            <person name="Pelan S."/>
            <person name="Chow W."/>
            <person name="Rhie A."/>
            <person name="Howe K."/>
            <person name="Fedrigo O."/>
            <person name="Jarvis E.D."/>
        </authorList>
    </citation>
    <scope>NUCLEOTIDE SEQUENCE [LARGE SCALE GENOMIC DNA]</scope>
</reference>
<keyword evidence="12" id="KW-1185">Reference proteome</keyword>
<dbReference type="Pfam" id="PF05605">
    <property type="entry name" value="zf-Di19"/>
    <property type="match status" value="1"/>
</dbReference>
<evidence type="ECO:0000256" key="6">
    <source>
        <dbReference type="ARBA" id="ARBA00022679"/>
    </source>
</evidence>
<evidence type="ECO:0000256" key="4">
    <source>
        <dbReference type="ARBA" id="ARBA00012483"/>
    </source>
</evidence>
<evidence type="ECO:0000256" key="2">
    <source>
        <dbReference type="ARBA" id="ARBA00004496"/>
    </source>
</evidence>
<keyword evidence="5" id="KW-0963">Cytoplasm</keyword>
<dbReference type="AlphaFoldDB" id="A0A8V5GRC4"/>
<dbReference type="PANTHER" id="PTHR46016:SF4">
    <property type="entry name" value="E3 UBIQUITIN-PROTEIN LIGASE RNF166"/>
    <property type="match status" value="1"/>
</dbReference>
<dbReference type="EC" id="2.3.2.27" evidence="4"/>
<dbReference type="Ensembl" id="ENSMUNT00000034947.1">
    <property type="protein sequence ID" value="ENSMUNP00000028407.1"/>
    <property type="gene ID" value="ENSMUNG00000018075.1"/>
</dbReference>
<keyword evidence="7" id="KW-0833">Ubl conjugation pathway</keyword>
<evidence type="ECO:0000256" key="1">
    <source>
        <dbReference type="ARBA" id="ARBA00000900"/>
    </source>
</evidence>
<evidence type="ECO:0000313" key="11">
    <source>
        <dbReference type="Ensembl" id="ENSMUNP00000028407.1"/>
    </source>
</evidence>
<evidence type="ECO:0000256" key="7">
    <source>
        <dbReference type="ARBA" id="ARBA00022786"/>
    </source>
</evidence>
<gene>
    <name evidence="11" type="primary">LOC101871311</name>
</gene>
<dbReference type="GO" id="GO:0005737">
    <property type="term" value="C:cytoplasm"/>
    <property type="evidence" value="ECO:0007669"/>
    <property type="project" value="UniProtKB-SubCell"/>
</dbReference>
<evidence type="ECO:0000256" key="8">
    <source>
        <dbReference type="SAM" id="MobiDB-lite"/>
    </source>
</evidence>
<evidence type="ECO:0000313" key="12">
    <source>
        <dbReference type="Proteomes" id="UP000694405"/>
    </source>
</evidence>
<sequence>MLCGNQYIYVFITPSRYRGQHRVAGRAPCTPAGPCHRRVHPTPSSPAASHTVMTSFNPVPFRSRRTVMTRRRTVTASPSPRCRRHVPEPVGGGDTAAPGPGRVPSVAPRRRGTGGTVQLPHLPGGLPSRRQYRGMRTHVTLAKMRSHVLSCAKVQEQMANCPKFVPVVPTSQPIPSNIPNRSMFVCPYCGAQNLDQQELVKHCMENHRNDPNKVVCPVCSAMPWGNPSYKSTNFFQHLLHRHKFSYDTFVDYNTDKEAALQAALALSLSEN</sequence>
<reference evidence="11" key="3">
    <citation type="submission" date="2025-09" db="UniProtKB">
        <authorList>
            <consortium name="Ensembl"/>
        </authorList>
    </citation>
    <scope>IDENTIFICATION</scope>
</reference>
<organism evidence="11 12">
    <name type="scientific">Melopsittacus undulatus</name>
    <name type="common">Budgerigar</name>
    <name type="synonym">Psittacus undulatus</name>
    <dbReference type="NCBI Taxonomy" id="13146"/>
    <lineage>
        <taxon>Eukaryota</taxon>
        <taxon>Metazoa</taxon>
        <taxon>Chordata</taxon>
        <taxon>Craniata</taxon>
        <taxon>Vertebrata</taxon>
        <taxon>Euteleostomi</taxon>
        <taxon>Archelosauria</taxon>
        <taxon>Archosauria</taxon>
        <taxon>Dinosauria</taxon>
        <taxon>Saurischia</taxon>
        <taxon>Theropoda</taxon>
        <taxon>Coelurosauria</taxon>
        <taxon>Aves</taxon>
        <taxon>Neognathae</taxon>
        <taxon>Neoaves</taxon>
        <taxon>Telluraves</taxon>
        <taxon>Australaves</taxon>
        <taxon>Psittaciformes</taxon>
        <taxon>Psittaculidae</taxon>
        <taxon>Melopsittacus</taxon>
    </lineage>
</organism>
<dbReference type="GO" id="GO:0061630">
    <property type="term" value="F:ubiquitin protein ligase activity"/>
    <property type="evidence" value="ECO:0007669"/>
    <property type="project" value="UniProtKB-EC"/>
</dbReference>
<protein>
    <recommendedName>
        <fullName evidence="4">RING-type E3 ubiquitin transferase</fullName>
        <ecNumber evidence="4">2.3.2.27</ecNumber>
    </recommendedName>
</protein>
<dbReference type="GO" id="GO:0000209">
    <property type="term" value="P:protein polyubiquitination"/>
    <property type="evidence" value="ECO:0007669"/>
    <property type="project" value="TreeGrafter"/>
</dbReference>
<comment type="catalytic activity">
    <reaction evidence="1">
        <text>S-ubiquitinyl-[E2 ubiquitin-conjugating enzyme]-L-cysteine + [acceptor protein]-L-lysine = [E2 ubiquitin-conjugating enzyme]-L-cysteine + N(6)-ubiquitinyl-[acceptor protein]-L-lysine.</text>
        <dbReference type="EC" id="2.3.2.27"/>
    </reaction>
</comment>
<dbReference type="InterPro" id="IPR034734">
    <property type="entry name" value="ZF_C2HC_RNF"/>
</dbReference>
<comment type="pathway">
    <text evidence="3">Protein modification; protein ubiquitination.</text>
</comment>
<reference evidence="11" key="2">
    <citation type="submission" date="2025-08" db="UniProtKB">
        <authorList>
            <consortium name="Ensembl"/>
        </authorList>
    </citation>
    <scope>IDENTIFICATION</scope>
</reference>
<dbReference type="Pfam" id="PF18574">
    <property type="entry name" value="zf_C2HC_14"/>
    <property type="match status" value="1"/>
</dbReference>
<evidence type="ECO:0000256" key="5">
    <source>
        <dbReference type="ARBA" id="ARBA00022490"/>
    </source>
</evidence>